<keyword evidence="1" id="KW-0472">Membrane</keyword>
<evidence type="ECO:0000313" key="2">
    <source>
        <dbReference type="EMBL" id="MBE9105314.1"/>
    </source>
</evidence>
<keyword evidence="3" id="KW-1185">Reference proteome</keyword>
<protein>
    <submittedName>
        <fullName evidence="2">Uncharacterized protein</fullName>
    </submittedName>
</protein>
<keyword evidence="1" id="KW-0812">Transmembrane</keyword>
<dbReference type="RefSeq" id="WP_194043390.1">
    <property type="nucleotide sequence ID" value="NZ_JADEXF010000275.1"/>
</dbReference>
<gene>
    <name evidence="2" type="ORF">IQ229_10280</name>
</gene>
<evidence type="ECO:0000256" key="1">
    <source>
        <dbReference type="SAM" id="Phobius"/>
    </source>
</evidence>
<reference evidence="2 3" key="1">
    <citation type="submission" date="2020-10" db="EMBL/GenBank/DDBJ databases">
        <authorList>
            <person name="Castelo-Branco R."/>
            <person name="Eusebio N."/>
            <person name="Adriana R."/>
            <person name="Vieira A."/>
            <person name="Brugerolle De Fraissinette N."/>
            <person name="Rezende De Castro R."/>
            <person name="Schneider M.P."/>
            <person name="Vasconcelos V."/>
            <person name="Leao P.N."/>
        </authorList>
    </citation>
    <scope>NUCLEOTIDE SEQUENCE [LARGE SCALE GENOMIC DNA]</scope>
    <source>
        <strain evidence="2 3">LEGE 07299</strain>
    </source>
</reference>
<dbReference type="Proteomes" id="UP000647836">
    <property type="component" value="Unassembled WGS sequence"/>
</dbReference>
<comment type="caution">
    <text evidence="2">The sequence shown here is derived from an EMBL/GenBank/DDBJ whole genome shotgun (WGS) entry which is preliminary data.</text>
</comment>
<feature type="transmembrane region" description="Helical" evidence="1">
    <location>
        <begin position="24"/>
        <end position="46"/>
    </location>
</feature>
<keyword evidence="1" id="KW-1133">Transmembrane helix</keyword>
<dbReference type="EMBL" id="JADEXF010000275">
    <property type="protein sequence ID" value="MBE9105314.1"/>
    <property type="molecule type" value="Genomic_DNA"/>
</dbReference>
<sequence length="51" mass="5643">MSNNSYQGKTLSPILRLLKAPTSAFRQVGVVYSFIQLAVIALLQFWSDIGV</sequence>
<organism evidence="2 3">
    <name type="scientific">Nostoc cf. edaphicum LEGE 07299</name>
    <dbReference type="NCBI Taxonomy" id="2777974"/>
    <lineage>
        <taxon>Bacteria</taxon>
        <taxon>Bacillati</taxon>
        <taxon>Cyanobacteriota</taxon>
        <taxon>Cyanophyceae</taxon>
        <taxon>Nostocales</taxon>
        <taxon>Nostocaceae</taxon>
        <taxon>Nostoc</taxon>
    </lineage>
</organism>
<accession>A0ABR9TY76</accession>
<evidence type="ECO:0000313" key="3">
    <source>
        <dbReference type="Proteomes" id="UP000647836"/>
    </source>
</evidence>
<proteinExistence type="predicted"/>
<name>A0ABR9TY76_9NOSO</name>